<evidence type="ECO:0000313" key="2">
    <source>
        <dbReference type="Proteomes" id="UP001239445"/>
    </source>
</evidence>
<sequence length="321" mass="35283">MKGRGWYDVEGGETPSPPSTADIKAYTALFSPLCSPQSALKSFTSNARKSSIRASVAAHLTSKRYIHPSYAHLLNLPKSSKSSFSSIPQNPYLDFWTWTCHHLSWCGPLPLPRSVSPPRIKSHPILPILMHHFGCAVPTHEALTILSLLCGPSQKIADIGSGSGYWTFLLRQYLSSRSPSQAVLGIDNAQSLWRTTWIADTVITPGTTFLSSLPNHKDIILLMVYPIVGGAMGAGGTEGQFTRDLVAAYNGDVIAVVGTQNHNGYTSFRDMTVDEFMEREHGDQWERIVQVPLPSFAGKDEALFVFRRRDHQGVEKGESGN</sequence>
<comment type="caution">
    <text evidence="1">The sequence shown here is derived from an EMBL/GenBank/DDBJ whole genome shotgun (WGS) entry which is preliminary data.</text>
</comment>
<evidence type="ECO:0000313" key="1">
    <source>
        <dbReference type="EMBL" id="KAK1758607.1"/>
    </source>
</evidence>
<accession>A0AAJ0F921</accession>
<dbReference type="PANTHER" id="PTHR39290">
    <property type="entry name" value="C3H1-TYPE DOMAIN-CONTAINING PROTEIN-RELATED"/>
    <property type="match status" value="1"/>
</dbReference>
<evidence type="ECO:0008006" key="3">
    <source>
        <dbReference type="Google" id="ProtNLM"/>
    </source>
</evidence>
<protein>
    <recommendedName>
        <fullName evidence="3">Methyltransferase domain-containing protein</fullName>
    </recommendedName>
</protein>
<dbReference type="EMBL" id="MU839829">
    <property type="protein sequence ID" value="KAK1758607.1"/>
    <property type="molecule type" value="Genomic_DNA"/>
</dbReference>
<dbReference type="Proteomes" id="UP001239445">
    <property type="component" value="Unassembled WGS sequence"/>
</dbReference>
<organism evidence="1 2">
    <name type="scientific">Echria macrotheca</name>
    <dbReference type="NCBI Taxonomy" id="438768"/>
    <lineage>
        <taxon>Eukaryota</taxon>
        <taxon>Fungi</taxon>
        <taxon>Dikarya</taxon>
        <taxon>Ascomycota</taxon>
        <taxon>Pezizomycotina</taxon>
        <taxon>Sordariomycetes</taxon>
        <taxon>Sordariomycetidae</taxon>
        <taxon>Sordariales</taxon>
        <taxon>Schizotheciaceae</taxon>
        <taxon>Echria</taxon>
    </lineage>
</organism>
<reference evidence="1" key="1">
    <citation type="submission" date="2023-06" db="EMBL/GenBank/DDBJ databases">
        <title>Genome-scale phylogeny and comparative genomics of the fungal order Sordariales.</title>
        <authorList>
            <consortium name="Lawrence Berkeley National Laboratory"/>
            <person name="Hensen N."/>
            <person name="Bonometti L."/>
            <person name="Westerberg I."/>
            <person name="Brannstrom I.O."/>
            <person name="Guillou S."/>
            <person name="Cros-Aarteil S."/>
            <person name="Calhoun S."/>
            <person name="Haridas S."/>
            <person name="Kuo A."/>
            <person name="Mondo S."/>
            <person name="Pangilinan J."/>
            <person name="Riley R."/>
            <person name="Labutti K."/>
            <person name="Andreopoulos B."/>
            <person name="Lipzen A."/>
            <person name="Chen C."/>
            <person name="Yanf M."/>
            <person name="Daum C."/>
            <person name="Ng V."/>
            <person name="Clum A."/>
            <person name="Steindorff A."/>
            <person name="Ohm R."/>
            <person name="Martin F."/>
            <person name="Silar P."/>
            <person name="Natvig D."/>
            <person name="Lalanne C."/>
            <person name="Gautier V."/>
            <person name="Ament-Velasquez S.L."/>
            <person name="Kruys A."/>
            <person name="Hutchinson M.I."/>
            <person name="Powell A.J."/>
            <person name="Barry K."/>
            <person name="Miller A.N."/>
            <person name="Grigoriev I.V."/>
            <person name="Debuchy R."/>
            <person name="Gladieux P."/>
            <person name="Thoren M.H."/>
            <person name="Johannesson H."/>
        </authorList>
    </citation>
    <scope>NUCLEOTIDE SEQUENCE</scope>
    <source>
        <strain evidence="1">PSN4</strain>
    </source>
</reference>
<name>A0AAJ0F921_9PEZI</name>
<gene>
    <name evidence="1" type="ORF">QBC47DRAFT_375214</name>
</gene>
<dbReference type="AlphaFoldDB" id="A0AAJ0F921"/>
<keyword evidence="2" id="KW-1185">Reference proteome</keyword>
<dbReference type="Gene3D" id="3.40.50.150">
    <property type="entry name" value="Vaccinia Virus protein VP39"/>
    <property type="match status" value="1"/>
</dbReference>
<dbReference type="SUPFAM" id="SSF53335">
    <property type="entry name" value="S-adenosyl-L-methionine-dependent methyltransferases"/>
    <property type="match status" value="1"/>
</dbReference>
<dbReference type="InterPro" id="IPR029063">
    <property type="entry name" value="SAM-dependent_MTases_sf"/>
</dbReference>
<proteinExistence type="predicted"/>
<dbReference type="PANTHER" id="PTHR39290:SF6">
    <property type="entry name" value="S-ADENOSYL-L-METHIONINE-DEPENDENT METHYLTRANSFERASES SUPERFAMILY PROTEIN"/>
    <property type="match status" value="1"/>
</dbReference>